<evidence type="ECO:0000313" key="10">
    <source>
        <dbReference type="Proteomes" id="UP000001357"/>
    </source>
</evidence>
<dbReference type="InterPro" id="IPR037141">
    <property type="entry name" value="NDT80_DNA-bd_dom_sf"/>
</dbReference>
<organism evidence="9 10">
    <name type="scientific">Monosiga brevicollis</name>
    <name type="common">Choanoflagellate</name>
    <dbReference type="NCBI Taxonomy" id="81824"/>
    <lineage>
        <taxon>Eukaryota</taxon>
        <taxon>Choanoflagellata</taxon>
        <taxon>Craspedida</taxon>
        <taxon>Salpingoecidae</taxon>
        <taxon>Monosiga</taxon>
    </lineage>
</organism>
<feature type="domain" description="NDT80" evidence="7">
    <location>
        <begin position="1"/>
        <end position="109"/>
    </location>
</feature>
<dbReference type="Gene3D" id="1.10.10.10">
    <property type="entry name" value="Winged helix-like DNA-binding domain superfamily/Winged helix DNA-binding domain"/>
    <property type="match status" value="1"/>
</dbReference>
<dbReference type="InterPro" id="IPR030392">
    <property type="entry name" value="S74_ICA"/>
</dbReference>
<evidence type="ECO:0000256" key="3">
    <source>
        <dbReference type="ARBA" id="ARBA00022989"/>
    </source>
</evidence>
<evidence type="ECO:0000256" key="6">
    <source>
        <dbReference type="PROSITE-ProRule" id="PRU00850"/>
    </source>
</evidence>
<dbReference type="RefSeq" id="XP_001742100.1">
    <property type="nucleotide sequence ID" value="XM_001742048.1"/>
</dbReference>
<comment type="subcellular location">
    <subcellularLocation>
        <location evidence="1">Membrane</location>
        <topology evidence="1">Single-pass membrane protein</topology>
    </subcellularLocation>
</comment>
<dbReference type="PANTHER" id="PTHR13029">
    <property type="match status" value="1"/>
</dbReference>
<dbReference type="eggNOG" id="KOG3661">
    <property type="taxonomic scope" value="Eukaryota"/>
</dbReference>
<evidence type="ECO:0000256" key="5">
    <source>
        <dbReference type="ARBA" id="ARBA00023136"/>
    </source>
</evidence>
<dbReference type="Pfam" id="PF13887">
    <property type="entry name" value="MYRF_ICA"/>
    <property type="match status" value="1"/>
</dbReference>
<evidence type="ECO:0008006" key="11">
    <source>
        <dbReference type="Google" id="ProtNLM"/>
    </source>
</evidence>
<feature type="DNA-binding region" description="NDT80" evidence="6">
    <location>
        <begin position="1"/>
        <end position="109"/>
    </location>
</feature>
<dbReference type="SUPFAM" id="SSF49417">
    <property type="entry name" value="p53-like transcription factors"/>
    <property type="match status" value="1"/>
</dbReference>
<protein>
    <recommendedName>
        <fullName evidence="11">Peptidase S74 domain-containing protein</fullName>
    </recommendedName>
</protein>
<evidence type="ECO:0000256" key="2">
    <source>
        <dbReference type="ARBA" id="ARBA00022692"/>
    </source>
</evidence>
<dbReference type="Gene3D" id="2.60.40.1390">
    <property type="entry name" value="NDT80 DNA-binding domain"/>
    <property type="match status" value="1"/>
</dbReference>
<keyword evidence="10" id="KW-1185">Reference proteome</keyword>
<dbReference type="InterPro" id="IPR051577">
    <property type="entry name" value="MRF-like"/>
</dbReference>
<feature type="domain" description="Peptidase S74" evidence="8">
    <location>
        <begin position="155"/>
        <end position="271"/>
    </location>
</feature>
<keyword evidence="3" id="KW-1133">Transmembrane helix</keyword>
<dbReference type="InParanoid" id="A9UP12"/>
<evidence type="ECO:0000256" key="1">
    <source>
        <dbReference type="ARBA" id="ARBA00004167"/>
    </source>
</evidence>
<keyword evidence="4 6" id="KW-0238">DNA-binding</keyword>
<dbReference type="Pfam" id="PF13884">
    <property type="entry name" value="Peptidase_S74"/>
    <property type="match status" value="1"/>
</dbReference>
<dbReference type="Proteomes" id="UP000001357">
    <property type="component" value="Unassembled WGS sequence"/>
</dbReference>
<dbReference type="InterPro" id="IPR026932">
    <property type="entry name" value="MYRF_ICA"/>
</dbReference>
<keyword evidence="5" id="KW-0472">Membrane</keyword>
<dbReference type="GO" id="GO:0003700">
    <property type="term" value="F:DNA-binding transcription factor activity"/>
    <property type="evidence" value="ECO:0007669"/>
    <property type="project" value="UniProtKB-UniRule"/>
</dbReference>
<dbReference type="AlphaFoldDB" id="A9UP12"/>
<keyword evidence="2" id="KW-0812">Transmembrane</keyword>
<dbReference type="InterPro" id="IPR024061">
    <property type="entry name" value="NDT80_DNA-bd_dom"/>
</dbReference>
<dbReference type="PROSITE" id="PS51517">
    <property type="entry name" value="NDT80"/>
    <property type="match status" value="1"/>
</dbReference>
<dbReference type="PANTHER" id="PTHR13029:SF18">
    <property type="entry name" value="MYELIN REGULATORY FACTOR HOMOLOG 1"/>
    <property type="match status" value="1"/>
</dbReference>
<reference evidence="9 10" key="1">
    <citation type="journal article" date="2008" name="Nature">
        <title>The genome of the choanoflagellate Monosiga brevicollis and the origin of metazoans.</title>
        <authorList>
            <consortium name="JGI Sequencing"/>
            <person name="King N."/>
            <person name="Westbrook M.J."/>
            <person name="Young S.L."/>
            <person name="Kuo A."/>
            <person name="Abedin M."/>
            <person name="Chapman J."/>
            <person name="Fairclough S."/>
            <person name="Hellsten U."/>
            <person name="Isogai Y."/>
            <person name="Letunic I."/>
            <person name="Marr M."/>
            <person name="Pincus D."/>
            <person name="Putnam N."/>
            <person name="Rokas A."/>
            <person name="Wright K.J."/>
            <person name="Zuzow R."/>
            <person name="Dirks W."/>
            <person name="Good M."/>
            <person name="Goodstein D."/>
            <person name="Lemons D."/>
            <person name="Li W."/>
            <person name="Lyons J.B."/>
            <person name="Morris A."/>
            <person name="Nichols S."/>
            <person name="Richter D.J."/>
            <person name="Salamov A."/>
            <person name="Bork P."/>
            <person name="Lim W.A."/>
            <person name="Manning G."/>
            <person name="Miller W.T."/>
            <person name="McGinnis W."/>
            <person name="Shapiro H."/>
            <person name="Tjian R."/>
            <person name="Grigoriev I.V."/>
            <person name="Rokhsar D."/>
        </authorList>
    </citation>
    <scope>NUCLEOTIDE SEQUENCE [LARGE SCALE GENOMIC DNA]</scope>
    <source>
        <strain evidence="10">MX1 / ATCC 50154</strain>
    </source>
</reference>
<dbReference type="EMBL" id="CH991543">
    <property type="protein sequence ID" value="EDQ92338.1"/>
    <property type="molecule type" value="Genomic_DNA"/>
</dbReference>
<dbReference type="GeneID" id="5887407"/>
<sequence length="272" mass="30449">MYGIKVEAPTQQIALEQSQTDRRKMPFNPIEINIQPNEVVKATIGRLHFAETTANNMRKKGRTNPDQRYFNLIVTVAAEAGGQLYAIASHRSQNIIVRASNPGLFESDTPVRWSRGQVNQSVYYDGHVGVMMDNPDEALCVRGNIRLSGAILQPSDARIKRDIQHMDTAKALQNIERIPLHSYRLNGQWAATCGEDANRTQYGVVAQELKAVLPDAVRAGPSVTLNDGQEVTNLLVVDKERLFTEALAAVQQLTTLNRQLHKRVESLEQRLR</sequence>
<evidence type="ECO:0000256" key="4">
    <source>
        <dbReference type="ARBA" id="ARBA00023125"/>
    </source>
</evidence>
<name>A9UP12_MONBE</name>
<dbReference type="PROSITE" id="PS51688">
    <property type="entry name" value="ICA"/>
    <property type="match status" value="1"/>
</dbReference>
<dbReference type="GO" id="GO:0003677">
    <property type="term" value="F:DNA binding"/>
    <property type="evidence" value="ECO:0007669"/>
    <property type="project" value="UniProtKB-KW"/>
</dbReference>
<dbReference type="FunFam" id="2.60.40.1390:FF:000013">
    <property type="entry name" value="Uncharacterized protein"/>
    <property type="match status" value="1"/>
</dbReference>
<gene>
    <name evidence="9" type="ORF">MONBRDRAFT_13645</name>
</gene>
<dbReference type="GO" id="GO:0016020">
    <property type="term" value="C:membrane"/>
    <property type="evidence" value="ECO:0007669"/>
    <property type="project" value="UniProtKB-SubCell"/>
</dbReference>
<evidence type="ECO:0000259" key="7">
    <source>
        <dbReference type="PROSITE" id="PS51517"/>
    </source>
</evidence>
<evidence type="ECO:0000259" key="8">
    <source>
        <dbReference type="PROSITE" id="PS51688"/>
    </source>
</evidence>
<dbReference type="InterPro" id="IPR008967">
    <property type="entry name" value="p53-like_TF_DNA-bd_sf"/>
</dbReference>
<dbReference type="Pfam" id="PF05224">
    <property type="entry name" value="NDT80_PhoG"/>
    <property type="match status" value="1"/>
</dbReference>
<evidence type="ECO:0000313" key="9">
    <source>
        <dbReference type="EMBL" id="EDQ92338.1"/>
    </source>
</evidence>
<dbReference type="InterPro" id="IPR036388">
    <property type="entry name" value="WH-like_DNA-bd_sf"/>
</dbReference>
<accession>A9UP12</accession>
<dbReference type="GO" id="GO:0016540">
    <property type="term" value="P:protein autoprocessing"/>
    <property type="evidence" value="ECO:0007669"/>
    <property type="project" value="InterPro"/>
</dbReference>
<proteinExistence type="predicted"/>
<dbReference type="KEGG" id="mbr:MONBRDRAFT_13645"/>